<evidence type="ECO:0000256" key="1">
    <source>
        <dbReference type="SAM" id="SignalP"/>
    </source>
</evidence>
<dbReference type="EMBL" id="KU317646">
    <property type="protein sequence ID" value="AMP44606.1"/>
    <property type="molecule type" value="mRNA"/>
</dbReference>
<proteinExistence type="evidence at transcript level"/>
<dbReference type="AlphaFoldDB" id="A0A142C1A5"/>
<evidence type="ECO:0000313" key="2">
    <source>
        <dbReference type="EMBL" id="AMP44606.1"/>
    </source>
</evidence>
<accession>A0A142C1A5</accession>
<protein>
    <submittedName>
        <fullName evidence="2">Conotoxin</fullName>
    </submittedName>
</protein>
<organism evidence="2">
    <name type="scientific">Conus betulinus</name>
    <name type="common">Beech cone</name>
    <dbReference type="NCBI Taxonomy" id="89764"/>
    <lineage>
        <taxon>Eukaryota</taxon>
        <taxon>Metazoa</taxon>
        <taxon>Spiralia</taxon>
        <taxon>Lophotrochozoa</taxon>
        <taxon>Mollusca</taxon>
        <taxon>Gastropoda</taxon>
        <taxon>Caenogastropoda</taxon>
        <taxon>Neogastropoda</taxon>
        <taxon>Conoidea</taxon>
        <taxon>Conidae</taxon>
        <taxon>Conus</taxon>
        <taxon>Dendroconus</taxon>
    </lineage>
</organism>
<reference evidence="2" key="1">
    <citation type="submission" date="2015-12" db="EMBL/GenBank/DDBJ databases">
        <title>High throughput identification of novel conotoxins from the Chinese tubular cone snail Conus betulinus by multitranscriptome sequencing.</title>
        <authorList>
            <person name="Ruan Z."/>
            <person name="Peng C."/>
            <person name="Shi Q."/>
            <person name="Yao G."/>
            <person name="Gao B.-M."/>
        </authorList>
    </citation>
    <scope>NUCLEOTIDE SEQUENCE</scope>
</reference>
<feature type="signal peptide" evidence="1">
    <location>
        <begin position="1"/>
        <end position="22"/>
    </location>
</feature>
<name>A0A142C1A5_CONBE</name>
<keyword evidence="1" id="KW-0732">Signal</keyword>
<feature type="chain" id="PRO_5007493162" evidence="1">
    <location>
        <begin position="23"/>
        <end position="80"/>
    </location>
</feature>
<sequence length="80" mass="8854">MNTAGRLLLLCLALGLVFESLGKPVADDVEADRDTDPDDEDQGNLNPWFVHEEKCGSGTCTFGCCETINREPKCREFNCE</sequence>